<proteinExistence type="predicted"/>
<dbReference type="InterPro" id="IPR054612">
    <property type="entry name" value="Phage_capsid-like_C"/>
</dbReference>
<comment type="subcellular location">
    <subcellularLocation>
        <location evidence="1">Virion</location>
    </subcellularLocation>
</comment>
<gene>
    <name evidence="3" type="ORF">DI603_18230</name>
</gene>
<dbReference type="SUPFAM" id="SSF56563">
    <property type="entry name" value="Major capsid protein gp5"/>
    <property type="match status" value="1"/>
</dbReference>
<protein>
    <submittedName>
        <fullName evidence="3">Phage major capsid protein</fullName>
    </submittedName>
</protein>
<evidence type="ECO:0000259" key="2">
    <source>
        <dbReference type="Pfam" id="PF05065"/>
    </source>
</evidence>
<dbReference type="Proteomes" id="UP000249633">
    <property type="component" value="Unassembled WGS sequence"/>
</dbReference>
<accession>A0A2W5FD04</accession>
<evidence type="ECO:0000256" key="1">
    <source>
        <dbReference type="ARBA" id="ARBA00004328"/>
    </source>
</evidence>
<reference evidence="3 4" key="1">
    <citation type="submission" date="2017-08" db="EMBL/GenBank/DDBJ databases">
        <title>Infants hospitalized years apart are colonized by the same room-sourced microbial strains.</title>
        <authorList>
            <person name="Brooks B."/>
            <person name="Olm M.R."/>
            <person name="Firek B.A."/>
            <person name="Baker R."/>
            <person name="Thomas B.C."/>
            <person name="Morowitz M.J."/>
            <person name="Banfield J.F."/>
        </authorList>
    </citation>
    <scope>NUCLEOTIDE SEQUENCE [LARGE SCALE GENOMIC DNA]</scope>
    <source>
        <strain evidence="3">S2_012_000_R2_81</strain>
    </source>
</reference>
<dbReference type="Gene3D" id="3.30.2320.10">
    <property type="entry name" value="hypothetical protein PF0899 domain"/>
    <property type="match status" value="1"/>
</dbReference>
<name>A0A2W5FD04_9BURK</name>
<organism evidence="3 4">
    <name type="scientific">Roseateles depolymerans</name>
    <dbReference type="NCBI Taxonomy" id="76731"/>
    <lineage>
        <taxon>Bacteria</taxon>
        <taxon>Pseudomonadati</taxon>
        <taxon>Pseudomonadota</taxon>
        <taxon>Betaproteobacteria</taxon>
        <taxon>Burkholderiales</taxon>
        <taxon>Sphaerotilaceae</taxon>
        <taxon>Roseateles</taxon>
    </lineage>
</organism>
<dbReference type="Gene3D" id="3.30.2400.10">
    <property type="entry name" value="Major capsid protein gp5"/>
    <property type="match status" value="1"/>
</dbReference>
<evidence type="ECO:0000313" key="4">
    <source>
        <dbReference type="Proteomes" id="UP000249633"/>
    </source>
</evidence>
<dbReference type="Pfam" id="PF05065">
    <property type="entry name" value="Phage_capsid"/>
    <property type="match status" value="1"/>
</dbReference>
<dbReference type="NCBIfam" id="TIGR01554">
    <property type="entry name" value="major_cap_HK97"/>
    <property type="match status" value="1"/>
</dbReference>
<evidence type="ECO:0000313" key="3">
    <source>
        <dbReference type="EMBL" id="PZP28902.1"/>
    </source>
</evidence>
<feature type="domain" description="Phage capsid-like C-terminal" evidence="2">
    <location>
        <begin position="138"/>
        <end position="414"/>
    </location>
</feature>
<dbReference type="AlphaFoldDB" id="A0A2W5FD04"/>
<comment type="caution">
    <text evidence="3">The sequence shown here is derived from an EMBL/GenBank/DDBJ whole genome shotgun (WGS) entry which is preliminary data.</text>
</comment>
<dbReference type="InterPro" id="IPR024455">
    <property type="entry name" value="Phage_capsid"/>
</dbReference>
<sequence>MSIQEKREQLATVLKQSNELLTSVGNKAMTKDQQAAHENLMDQSLRLQREIQDMTDVANNAGRTFEASQLGSEADDPDAPVMRNADDFRKHYFAKARQEGMSTDKDRVRLLDFMRGVANLKTTRAAQNSLSVGTDSQGGFTVPAVVMPEILEALVPNSSLLQAGAAIVPRNDGAKSYTLPGIQTLPTAAWRNENGAVAESDPVFRALTAAPKSLAVFFKVSRELLADSSGMNAALRKVLAQAFAKEMDRVGLRGTGTAPEPKGILNTLGIQAVSNGVNGASLATLRYGNFLTALQSILGADAPMPTAAIMSPRSRVGLASLIDTTNQPLAAPPMVSDLKMLTSSQIPNTLTVGTSTDCTEIYMGDFSQVQFVLRENLSIQLLDQTFATTGQVGFIAHMRLDILVPYAAGLAVVTGVRP</sequence>
<dbReference type="EMBL" id="QFOD01000020">
    <property type="protein sequence ID" value="PZP28902.1"/>
    <property type="molecule type" value="Genomic_DNA"/>
</dbReference>